<organism evidence="1">
    <name type="scientific">Anopheles darlingi</name>
    <name type="common">Mosquito</name>
    <dbReference type="NCBI Taxonomy" id="43151"/>
    <lineage>
        <taxon>Eukaryota</taxon>
        <taxon>Metazoa</taxon>
        <taxon>Ecdysozoa</taxon>
        <taxon>Arthropoda</taxon>
        <taxon>Hexapoda</taxon>
        <taxon>Insecta</taxon>
        <taxon>Pterygota</taxon>
        <taxon>Neoptera</taxon>
        <taxon>Endopterygota</taxon>
        <taxon>Diptera</taxon>
        <taxon>Nematocera</taxon>
        <taxon>Culicoidea</taxon>
        <taxon>Culicidae</taxon>
        <taxon>Anophelinae</taxon>
        <taxon>Anopheles</taxon>
    </lineage>
</organism>
<sequence length="76" mass="8284">MAISRTSVVRLISASATNATFCCVSSTLAGTIKDLRRRRIPLRLSNITCLPLCRRCVSSRAVKHPITVVADARTRA</sequence>
<dbReference type="AlphaFoldDB" id="A0A2M4DJI1"/>
<accession>A0A2M4DJI1</accession>
<protein>
    <submittedName>
        <fullName evidence="1">Putative secreted protein</fullName>
    </submittedName>
</protein>
<dbReference type="EMBL" id="GGFL01013524">
    <property type="protein sequence ID" value="MBW77702.1"/>
    <property type="molecule type" value="Transcribed_RNA"/>
</dbReference>
<proteinExistence type="predicted"/>
<evidence type="ECO:0000313" key="1">
    <source>
        <dbReference type="EMBL" id="MBW77702.1"/>
    </source>
</evidence>
<name>A0A2M4DJI1_ANODA</name>
<reference evidence="1" key="1">
    <citation type="submission" date="2018-01" db="EMBL/GenBank/DDBJ databases">
        <title>An insight into the sialome of Amazonian anophelines.</title>
        <authorList>
            <person name="Ribeiro J.M."/>
            <person name="Scarpassa V."/>
            <person name="Calvo E."/>
        </authorList>
    </citation>
    <scope>NUCLEOTIDE SEQUENCE</scope>
</reference>